<proteinExistence type="predicted"/>
<evidence type="ECO:0000313" key="4">
    <source>
        <dbReference type="Proteomes" id="UP000075884"/>
    </source>
</evidence>
<keyword evidence="1" id="KW-1133">Transmembrane helix</keyword>
<evidence type="ECO:0000313" key="3">
    <source>
        <dbReference type="EnsemblMetazoa" id="ADIR014367-PF"/>
    </source>
</evidence>
<reference evidence="4" key="1">
    <citation type="submission" date="2013-03" db="EMBL/GenBank/DDBJ databases">
        <title>The Genome Sequence of Anopheles dirus WRAIR2.</title>
        <authorList>
            <consortium name="The Broad Institute Genomics Platform"/>
            <person name="Neafsey D.E."/>
            <person name="Walton C."/>
            <person name="Walker B."/>
            <person name="Young S.K."/>
            <person name="Zeng Q."/>
            <person name="Gargeya S."/>
            <person name="Fitzgerald M."/>
            <person name="Haas B."/>
            <person name="Abouelleil A."/>
            <person name="Allen A.W."/>
            <person name="Alvarado L."/>
            <person name="Arachchi H.M."/>
            <person name="Berlin A.M."/>
            <person name="Chapman S.B."/>
            <person name="Gainer-Dewar J."/>
            <person name="Goldberg J."/>
            <person name="Griggs A."/>
            <person name="Gujja S."/>
            <person name="Hansen M."/>
            <person name="Howarth C."/>
            <person name="Imamovic A."/>
            <person name="Ireland A."/>
            <person name="Larimer J."/>
            <person name="McCowan C."/>
            <person name="Murphy C."/>
            <person name="Pearson M."/>
            <person name="Poon T.W."/>
            <person name="Priest M."/>
            <person name="Roberts A."/>
            <person name="Saif S."/>
            <person name="Shea T."/>
            <person name="Sisk P."/>
            <person name="Sykes S."/>
            <person name="Wortman J."/>
            <person name="Nusbaum C."/>
            <person name="Birren B."/>
        </authorList>
    </citation>
    <scope>NUCLEOTIDE SEQUENCE [LARGE SCALE GENOMIC DNA]</scope>
    <source>
        <strain evidence="4">WRAIR2</strain>
    </source>
</reference>
<feature type="signal peptide" evidence="2">
    <location>
        <begin position="1"/>
        <end position="20"/>
    </location>
</feature>
<keyword evidence="1" id="KW-0472">Membrane</keyword>
<evidence type="ECO:0000256" key="2">
    <source>
        <dbReference type="SAM" id="SignalP"/>
    </source>
</evidence>
<keyword evidence="4" id="KW-1185">Reference proteome</keyword>
<keyword evidence="2" id="KW-0732">Signal</keyword>
<evidence type="ECO:0000256" key="1">
    <source>
        <dbReference type="SAM" id="Phobius"/>
    </source>
</evidence>
<dbReference type="Proteomes" id="UP000075884">
    <property type="component" value="Unassembled WGS sequence"/>
</dbReference>
<sequence length="138" mass="15075">MMMLVQVAVGIAASMSMTVSVRVSSLMVSIDFWMVSMTHTLHMSLESVMLVRRVLDHSLGSIGLVQSVSSLDDISIPMFPLALVVSGVGILHSILELVARMRMIIVMVVFSSSNGDGQQGESSNRELHHVGRFLWLFG</sequence>
<dbReference type="VEuPathDB" id="VectorBase:ADIR014367"/>
<organism evidence="3 4">
    <name type="scientific">Anopheles dirus</name>
    <dbReference type="NCBI Taxonomy" id="7168"/>
    <lineage>
        <taxon>Eukaryota</taxon>
        <taxon>Metazoa</taxon>
        <taxon>Ecdysozoa</taxon>
        <taxon>Arthropoda</taxon>
        <taxon>Hexapoda</taxon>
        <taxon>Insecta</taxon>
        <taxon>Pterygota</taxon>
        <taxon>Neoptera</taxon>
        <taxon>Endopterygota</taxon>
        <taxon>Diptera</taxon>
        <taxon>Nematocera</taxon>
        <taxon>Culicoidea</taxon>
        <taxon>Culicidae</taxon>
        <taxon>Anophelinae</taxon>
        <taxon>Anopheles</taxon>
    </lineage>
</organism>
<keyword evidence="1" id="KW-0812">Transmembrane</keyword>
<feature type="transmembrane region" description="Helical" evidence="1">
    <location>
        <begin position="74"/>
        <end position="95"/>
    </location>
</feature>
<dbReference type="STRING" id="7168.A0A182NWW2"/>
<dbReference type="EnsemblMetazoa" id="ADIR014367-RF">
    <property type="protein sequence ID" value="ADIR014367-PF"/>
    <property type="gene ID" value="ADIR014367"/>
</dbReference>
<protein>
    <submittedName>
        <fullName evidence="3">Uncharacterized protein</fullName>
    </submittedName>
</protein>
<reference evidence="3" key="2">
    <citation type="submission" date="2020-05" db="UniProtKB">
        <authorList>
            <consortium name="EnsemblMetazoa"/>
        </authorList>
    </citation>
    <scope>IDENTIFICATION</scope>
    <source>
        <strain evidence="3">WRAIR2</strain>
    </source>
</reference>
<accession>A0A182NWW2</accession>
<name>A0A182NWW2_9DIPT</name>
<feature type="chain" id="PRO_5008130647" evidence="2">
    <location>
        <begin position="21"/>
        <end position="138"/>
    </location>
</feature>
<dbReference type="AlphaFoldDB" id="A0A182NWW2"/>